<name>A0A8J6TKA6_9BACT</name>
<protein>
    <submittedName>
        <fullName evidence="1">Uncharacterized protein</fullName>
    </submittedName>
</protein>
<organism evidence="1 2">
    <name type="scientific">Candidatus Desulfatibia profunda</name>
    <dbReference type="NCBI Taxonomy" id="2841695"/>
    <lineage>
        <taxon>Bacteria</taxon>
        <taxon>Pseudomonadati</taxon>
        <taxon>Thermodesulfobacteriota</taxon>
        <taxon>Desulfobacteria</taxon>
        <taxon>Desulfobacterales</taxon>
        <taxon>Desulfobacterales incertae sedis</taxon>
        <taxon>Candidatus Desulfatibia</taxon>
    </lineage>
</organism>
<reference evidence="1 2" key="1">
    <citation type="submission" date="2020-08" db="EMBL/GenBank/DDBJ databases">
        <title>Bridging the membrane lipid divide: bacteria of the FCB group superphylum have the potential to synthesize archaeal ether lipids.</title>
        <authorList>
            <person name="Villanueva L."/>
            <person name="Von Meijenfeldt F.A.B."/>
            <person name="Westbye A.B."/>
            <person name="Yadav S."/>
            <person name="Hopmans E.C."/>
            <person name="Dutilh B.E."/>
            <person name="Sinninghe Damste J.S."/>
        </authorList>
    </citation>
    <scope>NUCLEOTIDE SEQUENCE [LARGE SCALE GENOMIC DNA]</scope>
    <source>
        <strain evidence="1">NIOZ-UU30</strain>
    </source>
</reference>
<gene>
    <name evidence="1" type="ORF">H8E23_01635</name>
</gene>
<dbReference type="EMBL" id="JACNJH010000061">
    <property type="protein sequence ID" value="MBC8360084.1"/>
    <property type="molecule type" value="Genomic_DNA"/>
</dbReference>
<proteinExistence type="predicted"/>
<evidence type="ECO:0000313" key="1">
    <source>
        <dbReference type="EMBL" id="MBC8360084.1"/>
    </source>
</evidence>
<dbReference type="Proteomes" id="UP000603434">
    <property type="component" value="Unassembled WGS sequence"/>
</dbReference>
<evidence type="ECO:0000313" key="2">
    <source>
        <dbReference type="Proteomes" id="UP000603434"/>
    </source>
</evidence>
<dbReference type="AlphaFoldDB" id="A0A8J6TKA6"/>
<accession>A0A8J6TKA6</accession>
<sequence>MTKEQLLAEIEDLLRSMPPRQTIRHEIDKNLSWLGRASALIEQWSPPKALLFREYLNQLQVRYAGRP</sequence>
<comment type="caution">
    <text evidence="1">The sequence shown here is derived from an EMBL/GenBank/DDBJ whole genome shotgun (WGS) entry which is preliminary data.</text>
</comment>